<dbReference type="AlphaFoldDB" id="A0A1W1XT12"/>
<feature type="transmembrane region" description="Helical" evidence="1">
    <location>
        <begin position="627"/>
        <end position="648"/>
    </location>
</feature>
<dbReference type="Proteomes" id="UP000192783">
    <property type="component" value="Unassembled WGS sequence"/>
</dbReference>
<protein>
    <submittedName>
        <fullName evidence="4">Uncharacterized protein</fullName>
    </submittedName>
</protein>
<evidence type="ECO:0000313" key="5">
    <source>
        <dbReference type="Proteomes" id="UP000192783"/>
    </source>
</evidence>
<feature type="transmembrane region" description="Helical" evidence="1">
    <location>
        <begin position="407"/>
        <end position="430"/>
    </location>
</feature>
<dbReference type="InterPro" id="IPR046711">
    <property type="entry name" value="DUF6784"/>
</dbReference>
<sequence>MGKIRLTAVTLGIFLAAFFCAVTPYNNVQLQNSPLAGGHFPVVAFAALFVLAGLYNPLARKLHPRAALSAQELFLLWAMISVSTGIAYTGLFRTFLVNITTPAWLYPSGSPQAKTLLPLASPKLFPLDPQAVQTLYQGLENGRQLAWWQVPAHIPWSAWTLPLLSWALFILLVYMALFGMVGLFSHQWIENEKMNFPLLRVPQVLSTESEKGGFWNFVRHKYFLVGLAVPVCLHLLNGLHTFYPHVPQIPTLFLAQPYVPKEGLLSGFHKAKIYLYPAFIGFAYLTSKQISFSLWFFFVLGGLLPGLLQLFGWRLPSAALGTTFGPVLDRVEEMQMVGAFGVFFFFIVWLSRNHLKEIVWKALGRSALPDEIHRGLVSPRTALYLFLVGFAGTLVWMRFFGMDWLPAVLFLAVCFMLQLVSARLICQGGLPYFTLTAAPSDGFLAALHTKTLAPLTLYLALVIQKVTFVDMRESLMPSLFHASKLSEDAKPRSRFLAGVVAAMVIGIVVSCLAMLILAYKTGLNLLPDDWAVETARRVHENAFQLINYPEAPKRWSILFAVGGAVVMSLLVFGFRRFIWWPLHPIGYLTTYSSAMRILWFSFLIGWFCNTLVLRYGGVRQFKELRRLFIGLIVGDMLMAVAWMVAGLFTPFSYHVLPL</sequence>
<organism evidence="4 5">
    <name type="scientific">Desulfacinum hydrothermale DSM 13146</name>
    <dbReference type="NCBI Taxonomy" id="1121390"/>
    <lineage>
        <taxon>Bacteria</taxon>
        <taxon>Pseudomonadati</taxon>
        <taxon>Thermodesulfobacteriota</taxon>
        <taxon>Syntrophobacteria</taxon>
        <taxon>Syntrophobacterales</taxon>
        <taxon>Syntrophobacteraceae</taxon>
        <taxon>Desulfacinum</taxon>
    </lineage>
</organism>
<name>A0A1W1XT12_9BACT</name>
<dbReference type="EMBL" id="FWXF01000019">
    <property type="protein sequence ID" value="SMC26992.1"/>
    <property type="molecule type" value="Genomic_DNA"/>
</dbReference>
<feature type="transmembrane region" description="Helical" evidence="1">
    <location>
        <begin position="382"/>
        <end position="401"/>
    </location>
</feature>
<proteinExistence type="predicted"/>
<dbReference type="Pfam" id="PF20580">
    <property type="entry name" value="DUF6784"/>
    <property type="match status" value="1"/>
</dbReference>
<feature type="transmembrane region" description="Helical" evidence="1">
    <location>
        <begin position="222"/>
        <end position="243"/>
    </location>
</feature>
<dbReference type="Pfam" id="PF20581">
    <property type="entry name" value="DUF6785"/>
    <property type="match status" value="1"/>
</dbReference>
<feature type="transmembrane region" description="Helical" evidence="1">
    <location>
        <begin position="334"/>
        <end position="351"/>
    </location>
</feature>
<keyword evidence="1" id="KW-1133">Transmembrane helix</keyword>
<dbReference type="STRING" id="1121390.SAMN02746041_02834"/>
<keyword evidence="1" id="KW-0472">Membrane</keyword>
<keyword evidence="1" id="KW-0812">Transmembrane</keyword>
<evidence type="ECO:0000313" key="4">
    <source>
        <dbReference type="EMBL" id="SMC26992.1"/>
    </source>
</evidence>
<feature type="transmembrane region" description="Helical" evidence="1">
    <location>
        <begin position="597"/>
        <end position="615"/>
    </location>
</feature>
<feature type="transmembrane region" description="Helical" evidence="1">
    <location>
        <begin position="555"/>
        <end position="577"/>
    </location>
</feature>
<feature type="transmembrane region" description="Helical" evidence="1">
    <location>
        <begin position="163"/>
        <end position="184"/>
    </location>
</feature>
<feature type="transmembrane region" description="Helical" evidence="1">
    <location>
        <begin position="292"/>
        <end position="314"/>
    </location>
</feature>
<dbReference type="InterPro" id="IPR046712">
    <property type="entry name" value="DUF6785"/>
</dbReference>
<evidence type="ECO:0000259" key="2">
    <source>
        <dbReference type="Pfam" id="PF20580"/>
    </source>
</evidence>
<evidence type="ECO:0000259" key="3">
    <source>
        <dbReference type="Pfam" id="PF20581"/>
    </source>
</evidence>
<evidence type="ECO:0000256" key="1">
    <source>
        <dbReference type="SAM" id="Phobius"/>
    </source>
</evidence>
<feature type="domain" description="DUF6785" evidence="3">
    <location>
        <begin position="6"/>
        <end position="522"/>
    </location>
</feature>
<feature type="transmembrane region" description="Helical" evidence="1">
    <location>
        <begin position="263"/>
        <end position="285"/>
    </location>
</feature>
<reference evidence="4 5" key="1">
    <citation type="submission" date="2017-04" db="EMBL/GenBank/DDBJ databases">
        <authorList>
            <person name="Afonso C.L."/>
            <person name="Miller P.J."/>
            <person name="Scott M.A."/>
            <person name="Spackman E."/>
            <person name="Goraichik I."/>
            <person name="Dimitrov K.M."/>
            <person name="Suarez D.L."/>
            <person name="Swayne D.E."/>
        </authorList>
    </citation>
    <scope>NUCLEOTIDE SEQUENCE [LARGE SCALE GENOMIC DNA]</scope>
    <source>
        <strain evidence="4 5">DSM 13146</strain>
    </source>
</reference>
<feature type="transmembrane region" description="Helical" evidence="1">
    <location>
        <begin position="74"/>
        <end position="96"/>
    </location>
</feature>
<accession>A0A1W1XT12</accession>
<keyword evidence="5" id="KW-1185">Reference proteome</keyword>
<gene>
    <name evidence="4" type="ORF">SAMN02746041_02834</name>
</gene>
<feature type="transmembrane region" description="Helical" evidence="1">
    <location>
        <begin position="495"/>
        <end position="519"/>
    </location>
</feature>
<feature type="transmembrane region" description="Helical" evidence="1">
    <location>
        <begin position="442"/>
        <end position="463"/>
    </location>
</feature>
<feature type="transmembrane region" description="Helical" evidence="1">
    <location>
        <begin position="36"/>
        <end position="54"/>
    </location>
</feature>
<feature type="domain" description="DUF6784" evidence="2">
    <location>
        <begin position="558"/>
        <end position="654"/>
    </location>
</feature>
<dbReference type="OrthoDB" id="5428060at2"/>